<dbReference type="Gene3D" id="3.30.300.30">
    <property type="match status" value="1"/>
</dbReference>
<keyword evidence="3" id="KW-0436">Ligase</keyword>
<dbReference type="InterPro" id="IPR050237">
    <property type="entry name" value="ATP-dep_AMP-bd_enzyme"/>
</dbReference>
<dbReference type="EMBL" id="JAAGBB010000013">
    <property type="protein sequence ID" value="MBR0665198.1"/>
    <property type="molecule type" value="Genomic_DNA"/>
</dbReference>
<dbReference type="Gene3D" id="3.40.50.12780">
    <property type="entry name" value="N-terminal domain of ligase-like"/>
    <property type="match status" value="1"/>
</dbReference>
<evidence type="ECO:0000313" key="4">
    <source>
        <dbReference type="Proteomes" id="UP001196870"/>
    </source>
</evidence>
<dbReference type="GO" id="GO:0016874">
    <property type="term" value="F:ligase activity"/>
    <property type="evidence" value="ECO:0007669"/>
    <property type="project" value="UniProtKB-KW"/>
</dbReference>
<comment type="caution">
    <text evidence="3">The sequence shown here is derived from an EMBL/GenBank/DDBJ whole genome shotgun (WGS) entry which is preliminary data.</text>
</comment>
<proteinExistence type="predicted"/>
<dbReference type="InterPro" id="IPR000873">
    <property type="entry name" value="AMP-dep_synth/lig_dom"/>
</dbReference>
<feature type="domain" description="AMP-dependent synthetase/ligase" evidence="1">
    <location>
        <begin position="18"/>
        <end position="357"/>
    </location>
</feature>
<dbReference type="InterPro" id="IPR045851">
    <property type="entry name" value="AMP-bd_C_sf"/>
</dbReference>
<dbReference type="SUPFAM" id="SSF56801">
    <property type="entry name" value="Acetyl-CoA synthetase-like"/>
    <property type="match status" value="1"/>
</dbReference>
<evidence type="ECO:0000313" key="3">
    <source>
        <dbReference type="EMBL" id="MBR0665198.1"/>
    </source>
</evidence>
<feature type="domain" description="AMP-binding enzyme C-terminal" evidence="2">
    <location>
        <begin position="407"/>
        <end position="482"/>
    </location>
</feature>
<protein>
    <submittedName>
        <fullName evidence="3">Acyl--CoA ligase</fullName>
    </submittedName>
</protein>
<keyword evidence="4" id="KW-1185">Reference proteome</keyword>
<reference evidence="4" key="1">
    <citation type="journal article" date="2021" name="Syst. Appl. Microbiol.">
        <title>Roseomonas hellenica sp. nov., isolated from roots of wild-growing Alkanna tinctoria.</title>
        <authorList>
            <person name="Rat A."/>
            <person name="Naranjo H.D."/>
            <person name="Lebbe L."/>
            <person name="Cnockaert M."/>
            <person name="Krigas N."/>
            <person name="Grigoriadou K."/>
            <person name="Maloupa E."/>
            <person name="Willems A."/>
        </authorList>
    </citation>
    <scope>NUCLEOTIDE SEQUENCE [LARGE SCALE GENOMIC DNA]</scope>
    <source>
        <strain evidence="4">LMG 31523</strain>
    </source>
</reference>
<organism evidence="3 4">
    <name type="scientific">Plastoroseomonas hellenica</name>
    <dbReference type="NCBI Taxonomy" id="2687306"/>
    <lineage>
        <taxon>Bacteria</taxon>
        <taxon>Pseudomonadati</taxon>
        <taxon>Pseudomonadota</taxon>
        <taxon>Alphaproteobacteria</taxon>
        <taxon>Acetobacterales</taxon>
        <taxon>Acetobacteraceae</taxon>
        <taxon>Plastoroseomonas</taxon>
    </lineage>
</organism>
<dbReference type="PANTHER" id="PTHR43767:SF1">
    <property type="entry name" value="NONRIBOSOMAL PEPTIDE SYNTHASE PES1 (EUROFUNG)-RELATED"/>
    <property type="match status" value="1"/>
</dbReference>
<dbReference type="InterPro" id="IPR025110">
    <property type="entry name" value="AMP-bd_C"/>
</dbReference>
<accession>A0ABS5EY94</accession>
<dbReference type="Pfam" id="PF13193">
    <property type="entry name" value="AMP-binding_C"/>
    <property type="match status" value="1"/>
</dbReference>
<evidence type="ECO:0000259" key="2">
    <source>
        <dbReference type="Pfam" id="PF13193"/>
    </source>
</evidence>
<dbReference type="PROSITE" id="PS00455">
    <property type="entry name" value="AMP_BINDING"/>
    <property type="match status" value="1"/>
</dbReference>
<gene>
    <name evidence="3" type="ORF">GXW71_12610</name>
</gene>
<dbReference type="Proteomes" id="UP001196870">
    <property type="component" value="Unassembled WGS sequence"/>
</dbReference>
<sequence>MGFTAGNLGALVPSGVARDKPALIERAEGVRQVVTFAALDALADAAARGLLRRGLVRGDRIGLLAANSAHYLALIYGAQRAGLVPVPVNWRFPAATIAYVLENAGVRFVAHDAARAAAVPGGLPRLALDGPDWDALLDPGPFTVVDPMPGEPALFLYTSGSTGRPKGVVLSHQAHLWIVGQRLAGAALNEERFLIAAPLYHMNGLALAQLACAAGATTVLLPQFRERDYIAAIGEERCTWVTGVPPMFAMLLREQALLAATDTSSVRSIRLGSAPVSEALAAAIRAAFPNARLINAYGTTEAGPVVFGPHPGGKPTPGLSVGYPHPAVALRLRAADGTLGDEGVLEQKTPGLMDGYHARPDIAPPITDDGYYVTGDVMRRDADGFHYVIGRTDDMFISGGENIFPGEVEAVLERHPGVEQAAVVAVPDDIKGMKPVAFVVPRAGAAVDEAVLKAFSLEHAPAFMHPRRVWLLPALPLAGTNKVDKVALTAMARALLEQGHADRRD</sequence>
<name>A0ABS5EY94_9PROT</name>
<dbReference type="InterPro" id="IPR042099">
    <property type="entry name" value="ANL_N_sf"/>
</dbReference>
<dbReference type="PANTHER" id="PTHR43767">
    <property type="entry name" value="LONG-CHAIN-FATTY-ACID--COA LIGASE"/>
    <property type="match status" value="1"/>
</dbReference>
<dbReference type="Pfam" id="PF00501">
    <property type="entry name" value="AMP-binding"/>
    <property type="match status" value="1"/>
</dbReference>
<dbReference type="InterPro" id="IPR020845">
    <property type="entry name" value="AMP-binding_CS"/>
</dbReference>
<dbReference type="RefSeq" id="WP_211852868.1">
    <property type="nucleotide sequence ID" value="NZ_JAAGBB010000013.1"/>
</dbReference>
<evidence type="ECO:0000259" key="1">
    <source>
        <dbReference type="Pfam" id="PF00501"/>
    </source>
</evidence>